<keyword evidence="5 8" id="KW-0547">Nucleotide-binding</keyword>
<proteinExistence type="inferred from homology"/>
<name>A0A0F4PT20_9GAMM</name>
<evidence type="ECO:0000256" key="3">
    <source>
        <dbReference type="ARBA" id="ARBA00022598"/>
    </source>
</evidence>
<dbReference type="InterPro" id="IPR004821">
    <property type="entry name" value="Cyt_trans-like"/>
</dbReference>
<gene>
    <name evidence="8" type="primary">panC</name>
    <name evidence="9" type="ORF">TW72_12620</name>
</gene>
<dbReference type="NCBIfam" id="TIGR00125">
    <property type="entry name" value="cyt_tran_rel"/>
    <property type="match status" value="1"/>
</dbReference>
<dbReference type="OrthoDB" id="9773087at2"/>
<evidence type="ECO:0000256" key="5">
    <source>
        <dbReference type="ARBA" id="ARBA00022741"/>
    </source>
</evidence>
<dbReference type="InterPro" id="IPR042176">
    <property type="entry name" value="Pantoate_ligase_C"/>
</dbReference>
<dbReference type="GeneID" id="58229336"/>
<sequence>MQTTSEIRSLRSQIKSWRQAGLSIAFVPTMGNLHEGHYSLVDKAKTLADKVVVSIFVNPMQFGANEDLDAYPRTLKADQQGLSERGADYLFTPTVQTIYPNGLESQSYVDVPGVSLGYCGGARPGHFRGVATVVTKLFNLVQPDFACFGEKDFQQLQVIKTMVRDLSMPIEVIGVPTQRDVNGLALSSRNNYLNEAQKQQASTLFTTLQWVKEQIQAGNNDFADLEHQAIARIEQQGLRIDYFNVAERNRLTAATAKDSELVLLVAAYLDKVRLIDNLTLDCS</sequence>
<dbReference type="PANTHER" id="PTHR21299:SF1">
    <property type="entry name" value="PANTOATE--BETA-ALANINE LIGASE"/>
    <property type="match status" value="1"/>
</dbReference>
<feature type="active site" description="Proton donor" evidence="8">
    <location>
        <position position="37"/>
    </location>
</feature>
<dbReference type="eggNOG" id="COG0414">
    <property type="taxonomic scope" value="Bacteria"/>
</dbReference>
<evidence type="ECO:0000313" key="10">
    <source>
        <dbReference type="Proteomes" id="UP000033664"/>
    </source>
</evidence>
<evidence type="ECO:0000256" key="7">
    <source>
        <dbReference type="ARBA" id="ARBA00048258"/>
    </source>
</evidence>
<evidence type="ECO:0000313" key="9">
    <source>
        <dbReference type="EMBL" id="KJY98567.1"/>
    </source>
</evidence>
<feature type="binding site" evidence="8">
    <location>
        <begin position="149"/>
        <end position="152"/>
    </location>
    <ligand>
        <name>ATP</name>
        <dbReference type="ChEBI" id="CHEBI:30616"/>
    </ligand>
</feature>
<organism evidence="9 10">
    <name type="scientific">Pseudoalteromonas ruthenica</name>
    <dbReference type="NCBI Taxonomy" id="151081"/>
    <lineage>
        <taxon>Bacteria</taxon>
        <taxon>Pseudomonadati</taxon>
        <taxon>Pseudomonadota</taxon>
        <taxon>Gammaproteobacteria</taxon>
        <taxon>Alteromonadales</taxon>
        <taxon>Pseudoalteromonadaceae</taxon>
        <taxon>Pseudoalteromonas</taxon>
    </lineage>
</organism>
<feature type="binding site" evidence="8">
    <location>
        <position position="61"/>
    </location>
    <ligand>
        <name>(R)-pantoate</name>
        <dbReference type="ChEBI" id="CHEBI:15980"/>
    </ligand>
</feature>
<dbReference type="AlphaFoldDB" id="A0A0F4PT20"/>
<comment type="subunit">
    <text evidence="8">Homodimer.</text>
</comment>
<dbReference type="Proteomes" id="UP000033664">
    <property type="component" value="Unassembled WGS sequence"/>
</dbReference>
<comment type="caution">
    <text evidence="8">Lacks conserved residue(s) required for the propagation of feature annotation.</text>
</comment>
<dbReference type="GO" id="GO:0005524">
    <property type="term" value="F:ATP binding"/>
    <property type="evidence" value="ECO:0007669"/>
    <property type="project" value="UniProtKB-KW"/>
</dbReference>
<comment type="subcellular location">
    <subcellularLocation>
        <location evidence="8">Cytoplasm</location>
    </subcellularLocation>
</comment>
<keyword evidence="6 8" id="KW-0067">ATP-binding</keyword>
<dbReference type="GO" id="GO:0015940">
    <property type="term" value="P:pantothenate biosynthetic process"/>
    <property type="evidence" value="ECO:0007669"/>
    <property type="project" value="UniProtKB-UniRule"/>
</dbReference>
<protein>
    <recommendedName>
        <fullName evidence="8">Pantothenate synthetase</fullName>
        <shortName evidence="8">PS</shortName>
        <ecNumber evidence="8">6.3.2.1</ecNumber>
    </recommendedName>
    <alternativeName>
        <fullName evidence="8">Pantoate--beta-alanine ligase</fullName>
    </alternativeName>
    <alternativeName>
        <fullName evidence="8">Pantoate-activating enzyme</fullName>
    </alternativeName>
</protein>
<comment type="caution">
    <text evidence="9">The sequence shown here is derived from an EMBL/GenBank/DDBJ whole genome shotgun (WGS) entry which is preliminary data.</text>
</comment>
<feature type="binding site" evidence="8">
    <location>
        <position position="155"/>
    </location>
    <ligand>
        <name>(R)-pantoate</name>
        <dbReference type="ChEBI" id="CHEBI:15980"/>
    </ligand>
</feature>
<comment type="miscellaneous">
    <text evidence="8">The reaction proceeds by a bi uni uni bi ping pong mechanism.</text>
</comment>
<evidence type="ECO:0000256" key="6">
    <source>
        <dbReference type="ARBA" id="ARBA00022840"/>
    </source>
</evidence>
<dbReference type="EC" id="6.3.2.1" evidence="8"/>
<feature type="binding site" evidence="8">
    <location>
        <begin position="30"/>
        <end position="37"/>
    </location>
    <ligand>
        <name>ATP</name>
        <dbReference type="ChEBI" id="CHEBI:30616"/>
    </ligand>
</feature>
<keyword evidence="10" id="KW-1185">Reference proteome</keyword>
<comment type="pathway">
    <text evidence="1 8">Cofactor biosynthesis; (R)-pantothenate biosynthesis; (R)-pantothenate from (R)-pantoate and beta-alanine: step 1/1.</text>
</comment>
<dbReference type="GO" id="GO:0004592">
    <property type="term" value="F:pantoate-beta-alanine ligase activity"/>
    <property type="evidence" value="ECO:0007669"/>
    <property type="project" value="UniProtKB-UniRule"/>
</dbReference>
<evidence type="ECO:0000256" key="8">
    <source>
        <dbReference type="HAMAP-Rule" id="MF_00158"/>
    </source>
</evidence>
<feature type="binding site" evidence="8">
    <location>
        <position position="61"/>
    </location>
    <ligand>
        <name>beta-alanine</name>
        <dbReference type="ChEBI" id="CHEBI:57966"/>
    </ligand>
</feature>
<dbReference type="InterPro" id="IPR003721">
    <property type="entry name" value="Pantoate_ligase"/>
</dbReference>
<evidence type="ECO:0000256" key="4">
    <source>
        <dbReference type="ARBA" id="ARBA00022655"/>
    </source>
</evidence>
<dbReference type="Pfam" id="PF02569">
    <property type="entry name" value="Pantoate_ligase"/>
    <property type="match status" value="1"/>
</dbReference>
<reference evidence="9 10" key="1">
    <citation type="journal article" date="2015" name="BMC Genomics">
        <title>Genome mining reveals unlocked bioactive potential of marine Gram-negative bacteria.</title>
        <authorList>
            <person name="Machado H."/>
            <person name="Sonnenschein E.C."/>
            <person name="Melchiorsen J."/>
            <person name="Gram L."/>
        </authorList>
    </citation>
    <scope>NUCLEOTIDE SEQUENCE [LARGE SCALE GENOMIC DNA]</scope>
    <source>
        <strain evidence="9 10">S3137</strain>
    </source>
</reference>
<dbReference type="InterPro" id="IPR014729">
    <property type="entry name" value="Rossmann-like_a/b/a_fold"/>
</dbReference>
<dbReference type="FunFam" id="3.40.50.620:FF:000013">
    <property type="entry name" value="Pantothenate synthetase"/>
    <property type="match status" value="1"/>
</dbReference>
<dbReference type="Gene3D" id="3.40.50.620">
    <property type="entry name" value="HUPs"/>
    <property type="match status" value="1"/>
</dbReference>
<keyword evidence="8" id="KW-0963">Cytoplasm</keyword>
<keyword evidence="4 8" id="KW-0566">Pantothenate biosynthesis</keyword>
<dbReference type="PANTHER" id="PTHR21299">
    <property type="entry name" value="CYTIDYLATE KINASE/PANTOATE-BETA-ALANINE LIGASE"/>
    <property type="match status" value="1"/>
</dbReference>
<dbReference type="HAMAP" id="MF_00158">
    <property type="entry name" value="PanC"/>
    <property type="match status" value="1"/>
</dbReference>
<dbReference type="NCBIfam" id="TIGR00018">
    <property type="entry name" value="panC"/>
    <property type="match status" value="1"/>
</dbReference>
<evidence type="ECO:0000256" key="2">
    <source>
        <dbReference type="ARBA" id="ARBA00009256"/>
    </source>
</evidence>
<feature type="binding site" evidence="8">
    <location>
        <begin position="186"/>
        <end position="189"/>
    </location>
    <ligand>
        <name>ATP</name>
        <dbReference type="ChEBI" id="CHEBI:30616"/>
    </ligand>
</feature>
<dbReference type="PATRIC" id="fig|151081.8.peg.2356"/>
<comment type="similarity">
    <text evidence="2 8">Belongs to the pantothenate synthetase family.</text>
</comment>
<comment type="catalytic activity">
    <reaction evidence="7 8">
        <text>(R)-pantoate + beta-alanine + ATP = (R)-pantothenate + AMP + diphosphate + H(+)</text>
        <dbReference type="Rhea" id="RHEA:10912"/>
        <dbReference type="ChEBI" id="CHEBI:15378"/>
        <dbReference type="ChEBI" id="CHEBI:15980"/>
        <dbReference type="ChEBI" id="CHEBI:29032"/>
        <dbReference type="ChEBI" id="CHEBI:30616"/>
        <dbReference type="ChEBI" id="CHEBI:33019"/>
        <dbReference type="ChEBI" id="CHEBI:57966"/>
        <dbReference type="ChEBI" id="CHEBI:456215"/>
        <dbReference type="EC" id="6.3.2.1"/>
    </reaction>
</comment>
<evidence type="ECO:0000256" key="1">
    <source>
        <dbReference type="ARBA" id="ARBA00004990"/>
    </source>
</evidence>
<dbReference type="SUPFAM" id="SSF52374">
    <property type="entry name" value="Nucleotidylyl transferase"/>
    <property type="match status" value="1"/>
</dbReference>
<keyword evidence="3 8" id="KW-0436">Ligase</keyword>
<accession>A0A0F4PT20</accession>
<dbReference type="UniPathway" id="UPA00028">
    <property type="reaction ID" value="UER00005"/>
</dbReference>
<dbReference type="CDD" id="cd00560">
    <property type="entry name" value="PanC"/>
    <property type="match status" value="1"/>
</dbReference>
<dbReference type="EMBL" id="JXXZ01000010">
    <property type="protein sequence ID" value="KJY98567.1"/>
    <property type="molecule type" value="Genomic_DNA"/>
</dbReference>
<dbReference type="RefSeq" id="WP_045979689.1">
    <property type="nucleotide sequence ID" value="NZ_JXXY01000010.1"/>
</dbReference>
<dbReference type="GO" id="GO:0005829">
    <property type="term" value="C:cytosol"/>
    <property type="evidence" value="ECO:0007669"/>
    <property type="project" value="TreeGrafter"/>
</dbReference>
<dbReference type="Gene3D" id="3.30.1300.10">
    <property type="entry name" value="Pantoate-beta-alanine ligase, C-terminal domain"/>
    <property type="match status" value="1"/>
</dbReference>
<comment type="function">
    <text evidence="8">Catalyzes the condensation of pantoate with beta-alanine in an ATP-dependent reaction via a pantoyl-adenylate intermediate.</text>
</comment>